<name>A0A846YKA2_9NOCA</name>
<dbReference type="Gene3D" id="3.30.450.40">
    <property type="match status" value="1"/>
</dbReference>
<dbReference type="InterPro" id="IPR014757">
    <property type="entry name" value="Tscrpt_reg_IclR_C"/>
</dbReference>
<proteinExistence type="predicted"/>
<evidence type="ECO:0000313" key="6">
    <source>
        <dbReference type="EMBL" id="NKY57319.1"/>
    </source>
</evidence>
<sequence>MTDSTDTPGGTGDGPVLSTLANGLYVLECLAAGRSSVRHLSAELDMPRQTVYRVLKTLASLGWVELDRGDDTYCLTSKVWSIASRSFRLSDVRDTLAPVVRRLADMHGETVHLATYEQGQVTYIDKADGWHPIRSYTELGGTAPAYCVATGKMLLAVQPQGEIERVLRAPLEAHTPETVVDSAELRRQLAEARDQGYAVNRGEWREGVAGIAVPIVSGPTGDHVAIGFSGPRDRILGRIDELLAALQDAVAASPFMQHNHDPAGKEAR</sequence>
<dbReference type="InterPro" id="IPR029016">
    <property type="entry name" value="GAF-like_dom_sf"/>
</dbReference>
<dbReference type="InterPro" id="IPR050707">
    <property type="entry name" value="HTH_MetabolicPath_Reg"/>
</dbReference>
<dbReference type="PROSITE" id="PS51077">
    <property type="entry name" value="HTH_ICLR"/>
    <property type="match status" value="1"/>
</dbReference>
<dbReference type="SUPFAM" id="SSF55781">
    <property type="entry name" value="GAF domain-like"/>
    <property type="match status" value="1"/>
</dbReference>
<dbReference type="AlphaFoldDB" id="A0A846YKA2"/>
<dbReference type="InterPro" id="IPR005471">
    <property type="entry name" value="Tscrpt_reg_IclR_N"/>
</dbReference>
<dbReference type="PANTHER" id="PTHR30136">
    <property type="entry name" value="HELIX-TURN-HELIX TRANSCRIPTIONAL REGULATOR, ICLR FAMILY"/>
    <property type="match status" value="1"/>
</dbReference>
<dbReference type="GO" id="GO:0045892">
    <property type="term" value="P:negative regulation of DNA-templated transcription"/>
    <property type="evidence" value="ECO:0007669"/>
    <property type="project" value="TreeGrafter"/>
</dbReference>
<accession>A0A846YKA2</accession>
<dbReference type="PANTHER" id="PTHR30136:SF35">
    <property type="entry name" value="HTH-TYPE TRANSCRIPTIONAL REGULATOR RV1719"/>
    <property type="match status" value="1"/>
</dbReference>
<dbReference type="Pfam" id="PF01614">
    <property type="entry name" value="IclR_C"/>
    <property type="match status" value="1"/>
</dbReference>
<evidence type="ECO:0000256" key="3">
    <source>
        <dbReference type="ARBA" id="ARBA00023163"/>
    </source>
</evidence>
<dbReference type="Pfam" id="PF09339">
    <property type="entry name" value="HTH_IclR"/>
    <property type="match status" value="1"/>
</dbReference>
<dbReference type="InterPro" id="IPR036390">
    <property type="entry name" value="WH_DNA-bd_sf"/>
</dbReference>
<evidence type="ECO:0000313" key="7">
    <source>
        <dbReference type="Proteomes" id="UP000570678"/>
    </source>
</evidence>
<organism evidence="6 7">
    <name type="scientific">Nocardia flavorosea</name>
    <dbReference type="NCBI Taxonomy" id="53429"/>
    <lineage>
        <taxon>Bacteria</taxon>
        <taxon>Bacillati</taxon>
        <taxon>Actinomycetota</taxon>
        <taxon>Actinomycetes</taxon>
        <taxon>Mycobacteriales</taxon>
        <taxon>Nocardiaceae</taxon>
        <taxon>Nocardia</taxon>
    </lineage>
</organism>
<reference evidence="6 7" key="1">
    <citation type="submission" date="2020-04" db="EMBL/GenBank/DDBJ databases">
        <title>MicrobeNet Type strains.</title>
        <authorList>
            <person name="Nicholson A.C."/>
        </authorList>
    </citation>
    <scope>NUCLEOTIDE SEQUENCE [LARGE SCALE GENOMIC DNA]</scope>
    <source>
        <strain evidence="6 7">JCM 3332</strain>
    </source>
</reference>
<dbReference type="InterPro" id="IPR036388">
    <property type="entry name" value="WH-like_DNA-bd_sf"/>
</dbReference>
<dbReference type="EMBL" id="JAAXOT010000006">
    <property type="protein sequence ID" value="NKY57319.1"/>
    <property type="molecule type" value="Genomic_DNA"/>
</dbReference>
<keyword evidence="2" id="KW-0238">DNA-binding</keyword>
<dbReference type="Proteomes" id="UP000570678">
    <property type="component" value="Unassembled WGS sequence"/>
</dbReference>
<feature type="domain" description="IclR-ED" evidence="5">
    <location>
        <begin position="78"/>
        <end position="268"/>
    </location>
</feature>
<feature type="domain" description="HTH iclR-type" evidence="4">
    <location>
        <begin position="17"/>
        <end position="77"/>
    </location>
</feature>
<dbReference type="PROSITE" id="PS51078">
    <property type="entry name" value="ICLR_ED"/>
    <property type="match status" value="1"/>
</dbReference>
<keyword evidence="1" id="KW-0805">Transcription regulation</keyword>
<dbReference type="SMART" id="SM00346">
    <property type="entry name" value="HTH_ICLR"/>
    <property type="match status" value="1"/>
</dbReference>
<keyword evidence="7" id="KW-1185">Reference proteome</keyword>
<dbReference type="Gene3D" id="1.10.10.10">
    <property type="entry name" value="Winged helix-like DNA-binding domain superfamily/Winged helix DNA-binding domain"/>
    <property type="match status" value="1"/>
</dbReference>
<evidence type="ECO:0000256" key="2">
    <source>
        <dbReference type="ARBA" id="ARBA00023125"/>
    </source>
</evidence>
<keyword evidence="3" id="KW-0804">Transcription</keyword>
<protein>
    <submittedName>
        <fullName evidence="6">IclR family transcriptional regulator</fullName>
    </submittedName>
</protein>
<dbReference type="RefSeq" id="WP_062976175.1">
    <property type="nucleotide sequence ID" value="NZ_JAAXOT010000006.1"/>
</dbReference>
<dbReference type="GO" id="GO:0003700">
    <property type="term" value="F:DNA-binding transcription factor activity"/>
    <property type="evidence" value="ECO:0007669"/>
    <property type="project" value="TreeGrafter"/>
</dbReference>
<evidence type="ECO:0000259" key="5">
    <source>
        <dbReference type="PROSITE" id="PS51078"/>
    </source>
</evidence>
<evidence type="ECO:0000256" key="1">
    <source>
        <dbReference type="ARBA" id="ARBA00023015"/>
    </source>
</evidence>
<comment type="caution">
    <text evidence="6">The sequence shown here is derived from an EMBL/GenBank/DDBJ whole genome shotgun (WGS) entry which is preliminary data.</text>
</comment>
<evidence type="ECO:0000259" key="4">
    <source>
        <dbReference type="PROSITE" id="PS51077"/>
    </source>
</evidence>
<gene>
    <name evidence="6" type="ORF">HGA15_14380</name>
</gene>
<dbReference type="GO" id="GO:0003677">
    <property type="term" value="F:DNA binding"/>
    <property type="evidence" value="ECO:0007669"/>
    <property type="project" value="UniProtKB-KW"/>
</dbReference>
<dbReference type="SUPFAM" id="SSF46785">
    <property type="entry name" value="Winged helix' DNA-binding domain"/>
    <property type="match status" value="1"/>
</dbReference>